<reference evidence="1 2" key="1">
    <citation type="submission" date="2017-03" db="EMBL/GenBank/DDBJ databases">
        <title>Genome analysis of strain PAMC 26577.</title>
        <authorList>
            <person name="Oh H.-M."/>
            <person name="Yang J.-A."/>
        </authorList>
    </citation>
    <scope>NUCLEOTIDE SEQUENCE [LARGE SCALE GENOMIC DNA]</scope>
    <source>
        <strain evidence="1 2">PAMC 26577</strain>
    </source>
</reference>
<sequence>MLMLALPAAGLAGSKSRVAVNFLNLPSTGTFICLDVAVTVLLAVSTWAWANAETAATSDAAETPATNQRENFTCFMYFLKRTGYWDESLFENQMRISATRLWETGYQQTRINKLEIPGNTSQKTYER</sequence>
<protein>
    <submittedName>
        <fullName evidence="1">Uncharacterized protein</fullName>
    </submittedName>
</protein>
<dbReference type="EMBL" id="NBTZ01000058">
    <property type="protein sequence ID" value="OTP74785.1"/>
    <property type="molecule type" value="Genomic_DNA"/>
</dbReference>
<name>A0A242MTS7_CABSO</name>
<gene>
    <name evidence="1" type="ORF">PAMC26577_14385</name>
</gene>
<accession>A0A242MTS7</accession>
<dbReference type="AlphaFoldDB" id="A0A242MTS7"/>
<organism evidence="1 2">
    <name type="scientific">Caballeronia sordidicola</name>
    <name type="common">Burkholderia sordidicola</name>
    <dbReference type="NCBI Taxonomy" id="196367"/>
    <lineage>
        <taxon>Bacteria</taxon>
        <taxon>Pseudomonadati</taxon>
        <taxon>Pseudomonadota</taxon>
        <taxon>Betaproteobacteria</taxon>
        <taxon>Burkholderiales</taxon>
        <taxon>Burkholderiaceae</taxon>
        <taxon>Caballeronia</taxon>
    </lineage>
</organism>
<dbReference type="Proteomes" id="UP000195221">
    <property type="component" value="Unassembled WGS sequence"/>
</dbReference>
<evidence type="ECO:0000313" key="2">
    <source>
        <dbReference type="Proteomes" id="UP000195221"/>
    </source>
</evidence>
<comment type="caution">
    <text evidence="1">The sequence shown here is derived from an EMBL/GenBank/DDBJ whole genome shotgun (WGS) entry which is preliminary data.</text>
</comment>
<evidence type="ECO:0000313" key="1">
    <source>
        <dbReference type="EMBL" id="OTP74785.1"/>
    </source>
</evidence>
<proteinExistence type="predicted"/>